<feature type="domain" description="NAD(P)-binding" evidence="1">
    <location>
        <begin position="7"/>
        <end position="191"/>
    </location>
</feature>
<protein>
    <submittedName>
        <fullName evidence="2">NAD-dependent dehydratase</fullName>
    </submittedName>
</protein>
<dbReference type="SUPFAM" id="SSF51735">
    <property type="entry name" value="NAD(P)-binding Rossmann-fold domains"/>
    <property type="match status" value="1"/>
</dbReference>
<comment type="caution">
    <text evidence="2">The sequence shown here is derived from an EMBL/GenBank/DDBJ whole genome shotgun (WGS) entry which is preliminary data.</text>
</comment>
<dbReference type="InterPro" id="IPR036291">
    <property type="entry name" value="NAD(P)-bd_dom_sf"/>
</dbReference>
<name>A0A1V2TJU8_9NOCA</name>
<gene>
    <name evidence="2" type="ORF">B0T46_04850</name>
</gene>
<dbReference type="PANTHER" id="PTHR15020">
    <property type="entry name" value="FLAVIN REDUCTASE-RELATED"/>
    <property type="match status" value="1"/>
</dbReference>
<dbReference type="Pfam" id="PF13460">
    <property type="entry name" value="NAD_binding_10"/>
    <property type="match status" value="1"/>
</dbReference>
<sequence>MRIVIAGGHGKIALLLAELLTGNGNSVVSLIRNPEHAPEVYATGAEPVVLDLERARIEDLAVTLHGADAAVFAAGAGPGSGTARKYTVDRDGSVLLAEAAERAGVRRFVQISAMGTGLPPAPGSDEVWAAYLDAKTQAEDDLRSRDLDWTILRPGRLTDSPGTGMVTLATPRLERGDIARADVAAVIATLLGAAHTAQSTLELVAGSAPIAEAVADLRN</sequence>
<evidence type="ECO:0000259" key="1">
    <source>
        <dbReference type="Pfam" id="PF13460"/>
    </source>
</evidence>
<organism evidence="2 3">
    <name type="scientific">Nocardia donostiensis</name>
    <dbReference type="NCBI Taxonomy" id="1538463"/>
    <lineage>
        <taxon>Bacteria</taxon>
        <taxon>Bacillati</taxon>
        <taxon>Actinomycetota</taxon>
        <taxon>Actinomycetes</taxon>
        <taxon>Mycobacteriales</taxon>
        <taxon>Nocardiaceae</taxon>
        <taxon>Nocardia</taxon>
    </lineage>
</organism>
<evidence type="ECO:0000313" key="2">
    <source>
        <dbReference type="EMBL" id="ONM49748.1"/>
    </source>
</evidence>
<dbReference type="InterPro" id="IPR016040">
    <property type="entry name" value="NAD(P)-bd_dom"/>
</dbReference>
<dbReference type="STRING" id="1538463.B0T36_08725"/>
<dbReference type="Proteomes" id="UP000188836">
    <property type="component" value="Unassembled WGS sequence"/>
</dbReference>
<dbReference type="PANTHER" id="PTHR15020:SF50">
    <property type="entry name" value="UPF0659 PROTEIN YMR090W"/>
    <property type="match status" value="1"/>
</dbReference>
<keyword evidence="3" id="KW-1185">Reference proteome</keyword>
<accession>A0A1V2TJU8</accession>
<dbReference type="OrthoDB" id="4248066at2"/>
<reference evidence="2 3" key="1">
    <citation type="journal article" date="2016" name="Antonie Van Leeuwenhoek">
        <title>Nocardia donostiensis sp. nov., isolated from human respiratory specimens.</title>
        <authorList>
            <person name="Ercibengoa M."/>
            <person name="Bell M."/>
            <person name="Marimon J.M."/>
            <person name="Humrighouse B."/>
            <person name="Klenk H.P."/>
            <person name="Potter G."/>
            <person name="Perez-Trallero E."/>
        </authorList>
    </citation>
    <scope>NUCLEOTIDE SEQUENCE [LARGE SCALE GENOMIC DNA]</scope>
    <source>
        <strain evidence="2 3">X1655</strain>
    </source>
</reference>
<dbReference type="AlphaFoldDB" id="A0A1V2TJU8"/>
<evidence type="ECO:0000313" key="3">
    <source>
        <dbReference type="Proteomes" id="UP000188836"/>
    </source>
</evidence>
<proteinExistence type="predicted"/>
<dbReference type="Gene3D" id="3.40.50.720">
    <property type="entry name" value="NAD(P)-binding Rossmann-like Domain"/>
    <property type="match status" value="1"/>
</dbReference>
<dbReference type="RefSeq" id="WP_077115261.1">
    <property type="nucleotide sequence ID" value="NZ_MUKP01000015.1"/>
</dbReference>
<dbReference type="EMBL" id="MUMY01000003">
    <property type="protein sequence ID" value="ONM49748.1"/>
    <property type="molecule type" value="Genomic_DNA"/>
</dbReference>